<dbReference type="RefSeq" id="XP_062700624.1">
    <property type="nucleotide sequence ID" value="XM_062844640.1"/>
</dbReference>
<protein>
    <recommendedName>
        <fullName evidence="3">DUF4297 domain-containing protein</fullName>
    </recommendedName>
</protein>
<accession>A0ABM1YVA8</accession>
<sequence length="730" mass="84514">MYGKCQFCEDCCKERVFGASHTKKTGGKFSQLRFGYFIFSVETTQYCICKMLHSKQNVIDPEITPLVAYESTIKSGTHGDVYQKQLAQLLLLRLTREGKDFNLAYELTFADKFDHVVLYDKTAKQWTFLQSKHADGEDSRIDLNGLLPNANREKGDFNLYKYFTSYMLIRDRFKGKLKFLLFTNKKLDEKLNSAGDCISIENRDADEYLRFTFKGATQKVLTPTDTTIQSIMEYANNDFDSLVKALKKLFNAGTITNELRKYKAYLSDILKESENNHISFQDAFNDSLIFIAELYKVLQPELHNMKPIVKPPEFNVNKPQNVYASYPLVGGQDFDNLIAAIKDLFRCGTVSAHLKKYENLLALILTTTANGQLVFKDTFNWDLICKAELYRKLKTELSDMNKKVITKEKLFDGKDSRNKHHSSLFYVDASDVRDFFEHLTLSVHQPDELEFFIVEELHLWMRQWLRPDVLGKLTEVDDKKAVRDLHDYFDAALQCEQGNSKPYLDQDFVAQYFNRLRSKIVEMYPILNVTNQLYINRVITFVKEEKRCRGKIISEVVWGFEKNASHIIDSSIPVLEMTNKISHANRMVLSSFEEKLKCEIHEIYDRITLLNGTYKKMSDIQFVANLKPMFSHNRCLVLTAEPGIGKTELLHYVALEHQKLTSGAVFLFHLNRIQHSKDVLGNVSSLDILKSALSQKNVELIRSVLNKKMMIKLRCSLMGMTKFMRKIVTK</sequence>
<dbReference type="EnsemblMetazoa" id="AALFPA23_012454.R17852">
    <property type="protein sequence ID" value="AALFPA23_012454.P17852"/>
    <property type="gene ID" value="AALFPA23_012454"/>
</dbReference>
<evidence type="ECO:0000313" key="1">
    <source>
        <dbReference type="EnsemblMetazoa" id="AALFPA23_012454.P17852"/>
    </source>
</evidence>
<proteinExistence type="predicted"/>
<name>A0ABM1YVA8_AEDAL</name>
<reference evidence="2" key="1">
    <citation type="journal article" date="2015" name="Proc. Natl. Acad. Sci. U.S.A.">
        <title>Genome sequence of the Asian Tiger mosquito, Aedes albopictus, reveals insights into its biology, genetics, and evolution.</title>
        <authorList>
            <person name="Chen X.G."/>
            <person name="Jiang X."/>
            <person name="Gu J."/>
            <person name="Xu M."/>
            <person name="Wu Y."/>
            <person name="Deng Y."/>
            <person name="Zhang C."/>
            <person name="Bonizzoni M."/>
            <person name="Dermauw W."/>
            <person name="Vontas J."/>
            <person name="Armbruster P."/>
            <person name="Huang X."/>
            <person name="Yang Y."/>
            <person name="Zhang H."/>
            <person name="He W."/>
            <person name="Peng H."/>
            <person name="Liu Y."/>
            <person name="Wu K."/>
            <person name="Chen J."/>
            <person name="Lirakis M."/>
            <person name="Topalis P."/>
            <person name="Van Leeuwen T."/>
            <person name="Hall A.B."/>
            <person name="Jiang X."/>
            <person name="Thorpe C."/>
            <person name="Mueller R.L."/>
            <person name="Sun C."/>
            <person name="Waterhouse R.M."/>
            <person name="Yan G."/>
            <person name="Tu Z.J."/>
            <person name="Fang X."/>
            <person name="James A.A."/>
        </authorList>
    </citation>
    <scope>NUCLEOTIDE SEQUENCE [LARGE SCALE GENOMIC DNA]</scope>
    <source>
        <strain evidence="2">Foshan</strain>
    </source>
</reference>
<dbReference type="Proteomes" id="UP000069940">
    <property type="component" value="Unassembled WGS sequence"/>
</dbReference>
<evidence type="ECO:0008006" key="3">
    <source>
        <dbReference type="Google" id="ProtNLM"/>
    </source>
</evidence>
<keyword evidence="2" id="KW-1185">Reference proteome</keyword>
<dbReference type="GeneID" id="109416384"/>
<evidence type="ECO:0000313" key="2">
    <source>
        <dbReference type="Proteomes" id="UP000069940"/>
    </source>
</evidence>
<organism evidence="1 2">
    <name type="scientific">Aedes albopictus</name>
    <name type="common">Asian tiger mosquito</name>
    <name type="synonym">Stegomyia albopicta</name>
    <dbReference type="NCBI Taxonomy" id="7160"/>
    <lineage>
        <taxon>Eukaryota</taxon>
        <taxon>Metazoa</taxon>
        <taxon>Ecdysozoa</taxon>
        <taxon>Arthropoda</taxon>
        <taxon>Hexapoda</taxon>
        <taxon>Insecta</taxon>
        <taxon>Pterygota</taxon>
        <taxon>Neoptera</taxon>
        <taxon>Endopterygota</taxon>
        <taxon>Diptera</taxon>
        <taxon>Nematocera</taxon>
        <taxon>Culicoidea</taxon>
        <taxon>Culicidae</taxon>
        <taxon>Culicinae</taxon>
        <taxon>Aedini</taxon>
        <taxon>Aedes</taxon>
        <taxon>Stegomyia</taxon>
    </lineage>
</organism>
<reference evidence="1" key="2">
    <citation type="submission" date="2025-05" db="UniProtKB">
        <authorList>
            <consortium name="EnsemblMetazoa"/>
        </authorList>
    </citation>
    <scope>IDENTIFICATION</scope>
    <source>
        <strain evidence="1">Foshan</strain>
    </source>
</reference>